<name>A0ABQ7FVP7_DUNSA</name>
<accession>A0ABQ7FVP7</accession>
<organism evidence="2 3">
    <name type="scientific">Dunaliella salina</name>
    <name type="common">Green alga</name>
    <name type="synonym">Protococcus salinus</name>
    <dbReference type="NCBI Taxonomy" id="3046"/>
    <lineage>
        <taxon>Eukaryota</taxon>
        <taxon>Viridiplantae</taxon>
        <taxon>Chlorophyta</taxon>
        <taxon>core chlorophytes</taxon>
        <taxon>Chlorophyceae</taxon>
        <taxon>CS clade</taxon>
        <taxon>Chlamydomonadales</taxon>
        <taxon>Dunaliellaceae</taxon>
        <taxon>Dunaliella</taxon>
    </lineage>
</organism>
<protein>
    <submittedName>
        <fullName evidence="2">Uncharacterized protein</fullName>
    </submittedName>
</protein>
<feature type="region of interest" description="Disordered" evidence="1">
    <location>
        <begin position="156"/>
        <end position="177"/>
    </location>
</feature>
<proteinExistence type="predicted"/>
<reference evidence="2" key="1">
    <citation type="submission" date="2017-08" db="EMBL/GenBank/DDBJ databases">
        <authorList>
            <person name="Polle J.E."/>
            <person name="Barry K."/>
            <person name="Cushman J."/>
            <person name="Schmutz J."/>
            <person name="Tran D."/>
            <person name="Hathwaick L.T."/>
            <person name="Yim W.C."/>
            <person name="Jenkins J."/>
            <person name="Mckie-Krisberg Z.M."/>
            <person name="Prochnik S."/>
            <person name="Lindquist E."/>
            <person name="Dockter R.B."/>
            <person name="Adam C."/>
            <person name="Molina H."/>
            <person name="Bunkerborg J."/>
            <person name="Jin E."/>
            <person name="Buchheim M."/>
            <person name="Magnuson J."/>
        </authorList>
    </citation>
    <scope>NUCLEOTIDE SEQUENCE</scope>
    <source>
        <strain evidence="2">CCAP 19/18</strain>
    </source>
</reference>
<sequence length="256" mass="28212">MPSADVASRVHVQQFCKLLEEWLLNVAVCKDCLEGLERLLQGMAQSEEQHTAPHEQQQSRFMMMAPSATLQATLACSAPAAWEGSMLAAQDDYMILQEVVHRASELHASISSVAQSFHELAIHASVNEEQSEDPDILPGTHVSDCFTDIDIDLIDEPSSPQAHEDVPSSPMQGTNKHREPCKLNDAELALLMNTLLGQLELELALMAKVCLINLATPAPEVRTFIFLMELQPFLDMRLVGSLRQISSSQLANTPQT</sequence>
<keyword evidence="3" id="KW-1185">Reference proteome</keyword>
<evidence type="ECO:0000313" key="2">
    <source>
        <dbReference type="EMBL" id="KAF5826197.1"/>
    </source>
</evidence>
<comment type="caution">
    <text evidence="2">The sequence shown here is derived from an EMBL/GenBank/DDBJ whole genome shotgun (WGS) entry which is preliminary data.</text>
</comment>
<evidence type="ECO:0000313" key="3">
    <source>
        <dbReference type="Proteomes" id="UP000815325"/>
    </source>
</evidence>
<dbReference type="Proteomes" id="UP000815325">
    <property type="component" value="Unassembled WGS sequence"/>
</dbReference>
<evidence type="ECO:0000256" key="1">
    <source>
        <dbReference type="SAM" id="MobiDB-lite"/>
    </source>
</evidence>
<gene>
    <name evidence="2" type="ORF">DUNSADRAFT_4209</name>
</gene>
<dbReference type="EMBL" id="MU071195">
    <property type="protein sequence ID" value="KAF5826197.1"/>
    <property type="molecule type" value="Genomic_DNA"/>
</dbReference>